<proteinExistence type="predicted"/>
<dbReference type="Proteomes" id="UP000269945">
    <property type="component" value="Unassembled WGS sequence"/>
</dbReference>
<protein>
    <submittedName>
        <fullName evidence="2">Uncharacterized protein</fullName>
    </submittedName>
</protein>
<dbReference type="EMBL" id="CYRY02034003">
    <property type="protein sequence ID" value="VCX10605.1"/>
    <property type="molecule type" value="Genomic_DNA"/>
</dbReference>
<accession>A0A9X9M0C8</accession>
<comment type="caution">
    <text evidence="2">The sequence shown here is derived from an EMBL/GenBank/DDBJ whole genome shotgun (WGS) entry which is preliminary data.</text>
</comment>
<organism evidence="2 3">
    <name type="scientific">Gulo gulo</name>
    <name type="common">Wolverine</name>
    <name type="synonym">Gluton</name>
    <dbReference type="NCBI Taxonomy" id="48420"/>
    <lineage>
        <taxon>Eukaryota</taxon>
        <taxon>Metazoa</taxon>
        <taxon>Chordata</taxon>
        <taxon>Craniata</taxon>
        <taxon>Vertebrata</taxon>
        <taxon>Euteleostomi</taxon>
        <taxon>Mammalia</taxon>
        <taxon>Eutheria</taxon>
        <taxon>Laurasiatheria</taxon>
        <taxon>Carnivora</taxon>
        <taxon>Caniformia</taxon>
        <taxon>Musteloidea</taxon>
        <taxon>Mustelidae</taxon>
        <taxon>Guloninae</taxon>
        <taxon>Gulo</taxon>
    </lineage>
</organism>
<sequence length="62" mass="6848">MLWDRLGDSTGWGRERPAGGGVNTWFFPILNTEKGGRIEVVRGSWAEGHQGPGAGNRECSWF</sequence>
<keyword evidence="3" id="KW-1185">Reference proteome</keyword>
<reference evidence="2 3" key="1">
    <citation type="submission" date="2018-10" db="EMBL/GenBank/DDBJ databases">
        <authorList>
            <person name="Ekblom R."/>
            <person name="Jareborg N."/>
        </authorList>
    </citation>
    <scope>NUCLEOTIDE SEQUENCE [LARGE SCALE GENOMIC DNA]</scope>
    <source>
        <tissue evidence="2">Muscle</tissue>
    </source>
</reference>
<evidence type="ECO:0000313" key="2">
    <source>
        <dbReference type="EMBL" id="VCX10605.1"/>
    </source>
</evidence>
<dbReference type="AlphaFoldDB" id="A0A9X9M0C8"/>
<name>A0A9X9M0C8_GULGU</name>
<gene>
    <name evidence="2" type="ORF">BN2614_LOCUS3</name>
</gene>
<evidence type="ECO:0000256" key="1">
    <source>
        <dbReference type="SAM" id="MobiDB-lite"/>
    </source>
</evidence>
<feature type="region of interest" description="Disordered" evidence="1">
    <location>
        <begin position="1"/>
        <end position="20"/>
    </location>
</feature>
<evidence type="ECO:0000313" key="3">
    <source>
        <dbReference type="Proteomes" id="UP000269945"/>
    </source>
</evidence>